<dbReference type="PANTHER" id="PTHR45761:SF1">
    <property type="entry name" value="EXTENDED SYNAPTOTAGMIN-LIKE PROTEIN 2, ISOFORM C"/>
    <property type="match status" value="1"/>
</dbReference>
<dbReference type="SUPFAM" id="SSF49562">
    <property type="entry name" value="C2 domain (Calcium/lipid-binding domain, CaLB)"/>
    <property type="match status" value="1"/>
</dbReference>
<keyword evidence="1" id="KW-0106">Calcium</keyword>
<evidence type="ECO:0000256" key="2">
    <source>
        <dbReference type="SAM" id="MobiDB-lite"/>
    </source>
</evidence>
<dbReference type="SUPFAM" id="SSF47473">
    <property type="entry name" value="EF-hand"/>
    <property type="match status" value="1"/>
</dbReference>
<dbReference type="EMBL" id="BRXY01000397">
    <property type="protein sequence ID" value="GMH92354.1"/>
    <property type="molecule type" value="Genomic_DNA"/>
</dbReference>
<evidence type="ECO:0000313" key="5">
    <source>
        <dbReference type="EMBL" id="GMH92354.1"/>
    </source>
</evidence>
<feature type="domain" description="C2" evidence="3">
    <location>
        <begin position="348"/>
        <end position="464"/>
    </location>
</feature>
<dbReference type="GO" id="GO:0005509">
    <property type="term" value="F:calcium ion binding"/>
    <property type="evidence" value="ECO:0007669"/>
    <property type="project" value="InterPro"/>
</dbReference>
<dbReference type="PROSITE" id="PS00018">
    <property type="entry name" value="EF_HAND_1"/>
    <property type="match status" value="2"/>
</dbReference>
<keyword evidence="6" id="KW-1185">Reference proteome</keyword>
<reference evidence="6" key="1">
    <citation type="journal article" date="2023" name="Commun. Biol.">
        <title>Genome analysis of Parmales, the sister group of diatoms, reveals the evolutionary specialization of diatoms from phago-mixotrophs to photoautotrophs.</title>
        <authorList>
            <person name="Ban H."/>
            <person name="Sato S."/>
            <person name="Yoshikawa S."/>
            <person name="Yamada K."/>
            <person name="Nakamura Y."/>
            <person name="Ichinomiya M."/>
            <person name="Sato N."/>
            <person name="Blanc-Mathieu R."/>
            <person name="Endo H."/>
            <person name="Kuwata A."/>
            <person name="Ogata H."/>
        </authorList>
    </citation>
    <scope>NUCLEOTIDE SEQUENCE [LARGE SCALE GENOMIC DNA]</scope>
    <source>
        <strain evidence="6">NIES 3701</strain>
    </source>
</reference>
<evidence type="ECO:0000313" key="6">
    <source>
        <dbReference type="Proteomes" id="UP001165085"/>
    </source>
</evidence>
<dbReference type="Pfam" id="PF00168">
    <property type="entry name" value="C2"/>
    <property type="match status" value="1"/>
</dbReference>
<organism evidence="5 6">
    <name type="scientific">Triparma strigata</name>
    <dbReference type="NCBI Taxonomy" id="1606541"/>
    <lineage>
        <taxon>Eukaryota</taxon>
        <taxon>Sar</taxon>
        <taxon>Stramenopiles</taxon>
        <taxon>Ochrophyta</taxon>
        <taxon>Bolidophyceae</taxon>
        <taxon>Parmales</taxon>
        <taxon>Triparmaceae</taxon>
        <taxon>Triparma</taxon>
    </lineage>
</organism>
<accession>A0A9W7BKG5</accession>
<proteinExistence type="predicted"/>
<dbReference type="Proteomes" id="UP001165085">
    <property type="component" value="Unassembled WGS sequence"/>
</dbReference>
<dbReference type="InterPro" id="IPR035892">
    <property type="entry name" value="C2_domain_sf"/>
</dbReference>
<dbReference type="CDD" id="cd00030">
    <property type="entry name" value="C2"/>
    <property type="match status" value="1"/>
</dbReference>
<sequence length="535" mass="61326">MKHGRGWDQFASEESIYLAHTDPIVNAVKEKSLTREKQAARRRMEWLKNRRIEQSQNLARRKAERETVENYTQTPFRAKKGLRHGIDVISTRFHEIDGKMEHAKKIHADKVLGKFADFMRANMLRVSDLIDRVDTSCDGVVDIEELTAAIKMVKLNMTTEEIQVLMDFLDSSGDGHIDAKELEDAMRDYRRVHYERNSLMSYIELTSLTKQLPLLSADKVIDTRLLSVGIKGKKKQMNSVPQLGQHLINKNYEAEFGHHLFALPPTLFGNSFESSLMSASMKIHEPIEIPKAVVHLQAEAAIHDSNVIDRTAEQEYASNIIKRRRYQQEMVARRKAQREMLETRSGQRAEDSMQKATAFYEGFYGEIDITIKEATDIEMADANGTDGVCKIHFGDVEHETSVQWNTLHPIWNETFRFGIHKSEELRHSIRVELYDQDPHEQEFLGETYVRVEALEPMRNVDIAVELQKASTGSIFMSVMFVPVDVLIQRKALEFASAKEALAGKKSEHLEQAEKAKAKRDRTLSRSGSKKNLKKA</sequence>
<dbReference type="InterPro" id="IPR018247">
    <property type="entry name" value="EF_Hand_1_Ca_BS"/>
</dbReference>
<protein>
    <recommendedName>
        <fullName evidence="7">Calmodulin</fullName>
    </recommendedName>
</protein>
<dbReference type="SMART" id="SM00239">
    <property type="entry name" value="C2"/>
    <property type="match status" value="1"/>
</dbReference>
<dbReference type="PROSITE" id="PS50004">
    <property type="entry name" value="C2"/>
    <property type="match status" value="1"/>
</dbReference>
<feature type="compositionally biased region" description="Basic and acidic residues" evidence="2">
    <location>
        <begin position="505"/>
        <end position="523"/>
    </location>
</feature>
<dbReference type="AlphaFoldDB" id="A0A9W7BKG5"/>
<feature type="domain" description="EF-hand" evidence="4">
    <location>
        <begin position="157"/>
        <end position="192"/>
    </location>
</feature>
<dbReference type="InterPro" id="IPR000008">
    <property type="entry name" value="C2_dom"/>
</dbReference>
<dbReference type="InterPro" id="IPR002048">
    <property type="entry name" value="EF_hand_dom"/>
</dbReference>
<evidence type="ECO:0000259" key="4">
    <source>
        <dbReference type="PROSITE" id="PS50222"/>
    </source>
</evidence>
<dbReference type="Gene3D" id="2.60.40.150">
    <property type="entry name" value="C2 domain"/>
    <property type="match status" value="1"/>
</dbReference>
<dbReference type="Gene3D" id="1.10.238.10">
    <property type="entry name" value="EF-hand"/>
    <property type="match status" value="1"/>
</dbReference>
<comment type="caution">
    <text evidence="5">The sequence shown here is derived from an EMBL/GenBank/DDBJ whole genome shotgun (WGS) entry which is preliminary data.</text>
</comment>
<name>A0A9W7BKG5_9STRA</name>
<evidence type="ECO:0000256" key="1">
    <source>
        <dbReference type="ARBA" id="ARBA00022837"/>
    </source>
</evidence>
<dbReference type="OrthoDB" id="270970at2759"/>
<feature type="region of interest" description="Disordered" evidence="2">
    <location>
        <begin position="505"/>
        <end position="535"/>
    </location>
</feature>
<dbReference type="InterPro" id="IPR051634">
    <property type="entry name" value="Extended_Synaptotagmin"/>
</dbReference>
<dbReference type="InterPro" id="IPR011992">
    <property type="entry name" value="EF-hand-dom_pair"/>
</dbReference>
<dbReference type="PROSITE" id="PS50222">
    <property type="entry name" value="EF_HAND_2"/>
    <property type="match status" value="2"/>
</dbReference>
<feature type="domain" description="EF-hand" evidence="4">
    <location>
        <begin position="121"/>
        <end position="156"/>
    </location>
</feature>
<evidence type="ECO:0000259" key="3">
    <source>
        <dbReference type="PROSITE" id="PS50004"/>
    </source>
</evidence>
<dbReference type="CDD" id="cd00051">
    <property type="entry name" value="EFh"/>
    <property type="match status" value="1"/>
</dbReference>
<evidence type="ECO:0008006" key="7">
    <source>
        <dbReference type="Google" id="ProtNLM"/>
    </source>
</evidence>
<dbReference type="SMART" id="SM00054">
    <property type="entry name" value="EFh"/>
    <property type="match status" value="2"/>
</dbReference>
<gene>
    <name evidence="5" type="ORF">TrST_g2897</name>
</gene>
<dbReference type="PANTHER" id="PTHR45761">
    <property type="entry name" value="EXTENDED SYNAPTOTAGMIN-LIKE PROTEIN 2, ISOFORM C"/>
    <property type="match status" value="1"/>
</dbReference>